<organism evidence="2">
    <name type="scientific">Anguilla anguilla</name>
    <name type="common">European freshwater eel</name>
    <name type="synonym">Muraena anguilla</name>
    <dbReference type="NCBI Taxonomy" id="7936"/>
    <lineage>
        <taxon>Eukaryota</taxon>
        <taxon>Metazoa</taxon>
        <taxon>Chordata</taxon>
        <taxon>Craniata</taxon>
        <taxon>Vertebrata</taxon>
        <taxon>Euteleostomi</taxon>
        <taxon>Actinopterygii</taxon>
        <taxon>Neopterygii</taxon>
        <taxon>Teleostei</taxon>
        <taxon>Anguilliformes</taxon>
        <taxon>Anguillidae</taxon>
        <taxon>Anguilla</taxon>
    </lineage>
</organism>
<dbReference type="AlphaFoldDB" id="A0A0E9WHM1"/>
<reference evidence="2" key="2">
    <citation type="journal article" date="2015" name="Fish Shellfish Immunol.">
        <title>Early steps in the European eel (Anguilla anguilla)-Vibrio vulnificus interaction in the gills: Role of the RtxA13 toxin.</title>
        <authorList>
            <person name="Callol A."/>
            <person name="Pajuelo D."/>
            <person name="Ebbesson L."/>
            <person name="Teles M."/>
            <person name="MacKenzie S."/>
            <person name="Amaro C."/>
        </authorList>
    </citation>
    <scope>NUCLEOTIDE SEQUENCE</scope>
</reference>
<feature type="signal peptide" evidence="1">
    <location>
        <begin position="1"/>
        <end position="18"/>
    </location>
</feature>
<keyword evidence="1" id="KW-0732">Signal</keyword>
<feature type="chain" id="PRO_5002434338" evidence="1">
    <location>
        <begin position="19"/>
        <end position="44"/>
    </location>
</feature>
<evidence type="ECO:0000313" key="2">
    <source>
        <dbReference type="EMBL" id="JAH89771.1"/>
    </source>
</evidence>
<evidence type="ECO:0000256" key="1">
    <source>
        <dbReference type="SAM" id="SignalP"/>
    </source>
</evidence>
<name>A0A0E9WHM1_ANGAN</name>
<proteinExistence type="predicted"/>
<accession>A0A0E9WHM1</accession>
<protein>
    <submittedName>
        <fullName evidence="2">Uncharacterized protein</fullName>
    </submittedName>
</protein>
<reference evidence="2" key="1">
    <citation type="submission" date="2014-11" db="EMBL/GenBank/DDBJ databases">
        <authorList>
            <person name="Amaro Gonzalez C."/>
        </authorList>
    </citation>
    <scope>NUCLEOTIDE SEQUENCE</scope>
</reference>
<dbReference type="EMBL" id="GBXM01018806">
    <property type="protein sequence ID" value="JAH89771.1"/>
    <property type="molecule type" value="Transcribed_RNA"/>
</dbReference>
<sequence length="44" mass="4948">MVFICFGIVAVTIHSVSVQLNGTEISLQIFNVTFHTKKANVYYN</sequence>